<dbReference type="SUPFAM" id="SSF63825">
    <property type="entry name" value="YWTD domain"/>
    <property type="match status" value="1"/>
</dbReference>
<organism evidence="2 3">
    <name type="scientific">Kibdelosporangium philippinense</name>
    <dbReference type="NCBI Taxonomy" id="211113"/>
    <lineage>
        <taxon>Bacteria</taxon>
        <taxon>Bacillati</taxon>
        <taxon>Actinomycetota</taxon>
        <taxon>Actinomycetes</taxon>
        <taxon>Pseudonocardiales</taxon>
        <taxon>Pseudonocardiaceae</taxon>
        <taxon>Kibdelosporangium</taxon>
    </lineage>
</organism>
<comment type="caution">
    <text evidence="2">The sequence shown here is derived from an EMBL/GenBank/DDBJ whole genome shotgun (WGS) entry which is preliminary data.</text>
</comment>
<accession>A0ABS8ZRN8</accession>
<sequence length="263" mass="26913">MRLAALGLATAALTLAVAAPATAATAITCPSTTCVNIATNTSHALHGVGSDGQGNAYATTWDGNLIKVNTKAVVASGLGNLRGIAADATGVYVAEFNGTVLKVDPATGARQVIASGLNVSLQGVARHQELTYVVGGNSLYEIGTATRVVSNSIGMGMDVAIHGTTAYVADLGGKIKQVDLVTGSTKDLLKGAYDPTHVGVLGDGTVYFIEAGFLLHHVDPRTQQDTVLGELRGVNAIDFSLEPNGKALVSDWSGNGKVWQLTV</sequence>
<evidence type="ECO:0000313" key="3">
    <source>
        <dbReference type="Proteomes" id="UP001521150"/>
    </source>
</evidence>
<gene>
    <name evidence="2" type="ORF">LWC34_47470</name>
</gene>
<dbReference type="Proteomes" id="UP001521150">
    <property type="component" value="Unassembled WGS sequence"/>
</dbReference>
<keyword evidence="1" id="KW-0732">Signal</keyword>
<keyword evidence="3" id="KW-1185">Reference proteome</keyword>
<dbReference type="InterPro" id="IPR011042">
    <property type="entry name" value="6-blade_b-propeller_TolB-like"/>
</dbReference>
<dbReference type="RefSeq" id="WP_233732113.1">
    <property type="nucleotide sequence ID" value="NZ_JAJVCN010000004.1"/>
</dbReference>
<feature type="signal peptide" evidence="1">
    <location>
        <begin position="1"/>
        <end position="23"/>
    </location>
</feature>
<feature type="chain" id="PRO_5047253222" description="ATP/GTP-binding protein" evidence="1">
    <location>
        <begin position="24"/>
        <end position="263"/>
    </location>
</feature>
<dbReference type="EMBL" id="JAJVCN010000004">
    <property type="protein sequence ID" value="MCE7010396.1"/>
    <property type="molecule type" value="Genomic_DNA"/>
</dbReference>
<reference evidence="2 3" key="1">
    <citation type="submission" date="2021-12" db="EMBL/GenBank/DDBJ databases">
        <title>Genome sequence of Kibdelosporangium philippinense ATCC 49844.</title>
        <authorList>
            <person name="Fedorov E.A."/>
            <person name="Omeragic M."/>
            <person name="Shalygina K.F."/>
            <person name="Maclea K.S."/>
        </authorList>
    </citation>
    <scope>NUCLEOTIDE SEQUENCE [LARGE SCALE GENOMIC DNA]</scope>
    <source>
        <strain evidence="2 3">ATCC 49844</strain>
    </source>
</reference>
<proteinExistence type="predicted"/>
<evidence type="ECO:0000256" key="1">
    <source>
        <dbReference type="SAM" id="SignalP"/>
    </source>
</evidence>
<dbReference type="Gene3D" id="2.120.10.30">
    <property type="entry name" value="TolB, C-terminal domain"/>
    <property type="match status" value="1"/>
</dbReference>
<name>A0ABS8ZRN8_9PSEU</name>
<evidence type="ECO:0000313" key="2">
    <source>
        <dbReference type="EMBL" id="MCE7010396.1"/>
    </source>
</evidence>
<protein>
    <recommendedName>
        <fullName evidence="4">ATP/GTP-binding protein</fullName>
    </recommendedName>
</protein>
<evidence type="ECO:0008006" key="4">
    <source>
        <dbReference type="Google" id="ProtNLM"/>
    </source>
</evidence>